<feature type="region of interest" description="Disordered" evidence="1">
    <location>
        <begin position="1"/>
        <end position="24"/>
    </location>
</feature>
<feature type="non-terminal residue" evidence="2">
    <location>
        <position position="24"/>
    </location>
</feature>
<dbReference type="EMBL" id="UINC01011792">
    <property type="protein sequence ID" value="SVA51818.1"/>
    <property type="molecule type" value="Genomic_DNA"/>
</dbReference>
<organism evidence="2">
    <name type="scientific">marine metagenome</name>
    <dbReference type="NCBI Taxonomy" id="408172"/>
    <lineage>
        <taxon>unclassified sequences</taxon>
        <taxon>metagenomes</taxon>
        <taxon>ecological metagenomes</taxon>
    </lineage>
</organism>
<proteinExistence type="predicted"/>
<sequence length="24" mass="2891">MEKDEHKKSQQYKKLSPKMKNAVD</sequence>
<evidence type="ECO:0000313" key="2">
    <source>
        <dbReference type="EMBL" id="SVA51818.1"/>
    </source>
</evidence>
<reference evidence="2" key="1">
    <citation type="submission" date="2018-05" db="EMBL/GenBank/DDBJ databases">
        <authorList>
            <person name="Lanie J.A."/>
            <person name="Ng W.-L."/>
            <person name="Kazmierczak K.M."/>
            <person name="Andrzejewski T.M."/>
            <person name="Davidsen T.M."/>
            <person name="Wayne K.J."/>
            <person name="Tettelin H."/>
            <person name="Glass J.I."/>
            <person name="Rusch D."/>
            <person name="Podicherti R."/>
            <person name="Tsui H.-C.T."/>
            <person name="Winkler M.E."/>
        </authorList>
    </citation>
    <scope>NUCLEOTIDE SEQUENCE</scope>
</reference>
<evidence type="ECO:0000256" key="1">
    <source>
        <dbReference type="SAM" id="MobiDB-lite"/>
    </source>
</evidence>
<dbReference type="AlphaFoldDB" id="A0A381WI68"/>
<accession>A0A381WI68</accession>
<name>A0A381WI68_9ZZZZ</name>
<protein>
    <submittedName>
        <fullName evidence="2">Uncharacterized protein</fullName>
    </submittedName>
</protein>
<gene>
    <name evidence="2" type="ORF">METZ01_LOCUS104672</name>
</gene>